<dbReference type="InterPro" id="IPR035472">
    <property type="entry name" value="RpiR-like_SIS"/>
</dbReference>
<keyword evidence="2" id="KW-0238">DNA-binding</keyword>
<dbReference type="Gene3D" id="1.10.10.10">
    <property type="entry name" value="Winged helix-like DNA-binding domain superfamily/Winged helix DNA-binding domain"/>
    <property type="match status" value="1"/>
</dbReference>
<dbReference type="EMBL" id="PVXQ01000016">
    <property type="protein sequence ID" value="PRR82414.1"/>
    <property type="molecule type" value="Genomic_DNA"/>
</dbReference>
<evidence type="ECO:0000256" key="3">
    <source>
        <dbReference type="ARBA" id="ARBA00023163"/>
    </source>
</evidence>
<dbReference type="RefSeq" id="WP_106059733.1">
    <property type="nucleotide sequence ID" value="NZ_PVXQ01000016.1"/>
</dbReference>
<evidence type="ECO:0000259" key="4">
    <source>
        <dbReference type="PROSITE" id="PS51071"/>
    </source>
</evidence>
<accession>A0A2T0BEV0</accession>
<evidence type="ECO:0000313" key="6">
    <source>
        <dbReference type="Proteomes" id="UP000239471"/>
    </source>
</evidence>
<comment type="caution">
    <text evidence="5">The sequence shown here is derived from an EMBL/GenBank/DDBJ whole genome shotgun (WGS) entry which is preliminary data.</text>
</comment>
<dbReference type="InterPro" id="IPR046348">
    <property type="entry name" value="SIS_dom_sf"/>
</dbReference>
<dbReference type="SUPFAM" id="SSF46689">
    <property type="entry name" value="Homeodomain-like"/>
    <property type="match status" value="1"/>
</dbReference>
<evidence type="ECO:0000256" key="1">
    <source>
        <dbReference type="ARBA" id="ARBA00023015"/>
    </source>
</evidence>
<sequence>MRLEEVINNNYSKLNENDLYILKFICSNKSECTNVSINNLADKCNVSRTTILRFAQKLGFKGYSEFKVMLSWEEKKKENDQTDRDYVNKFYLDLEETKKNLNHKNMQEISKLIYDSDRVFVYGTGMTQKAIAKEMQRTFLVSRKYLYVIEGETELQTVLSDVTLKDVLIIITLNGNRDFFKTIASNLKINGIKYISMTKFSDNVVARNTPYNLYISTTVINAGKDQTHESTALFFLLVDILFREYLIYVENQSMIKAGNSDEEEVTDK</sequence>
<dbReference type="GO" id="GO:0097367">
    <property type="term" value="F:carbohydrate derivative binding"/>
    <property type="evidence" value="ECO:0007669"/>
    <property type="project" value="InterPro"/>
</dbReference>
<reference evidence="5 6" key="1">
    <citation type="submission" date="2018-03" db="EMBL/GenBank/DDBJ databases">
        <title>Genome sequence of Clostridium vincentii DSM 10228.</title>
        <authorList>
            <person name="Poehlein A."/>
            <person name="Daniel R."/>
        </authorList>
    </citation>
    <scope>NUCLEOTIDE SEQUENCE [LARGE SCALE GENOMIC DNA]</scope>
    <source>
        <strain evidence="5 6">DSM 10228</strain>
    </source>
</reference>
<feature type="domain" description="HTH rpiR-type" evidence="4">
    <location>
        <begin position="1"/>
        <end position="77"/>
    </location>
</feature>
<dbReference type="Gene3D" id="3.40.50.10490">
    <property type="entry name" value="Glucose-6-phosphate isomerase like protein, domain 1"/>
    <property type="match status" value="1"/>
</dbReference>
<dbReference type="OrthoDB" id="1648815at2"/>
<dbReference type="InterPro" id="IPR001347">
    <property type="entry name" value="SIS_dom"/>
</dbReference>
<dbReference type="SUPFAM" id="SSF53697">
    <property type="entry name" value="SIS domain"/>
    <property type="match status" value="1"/>
</dbReference>
<keyword evidence="1" id="KW-0805">Transcription regulation</keyword>
<dbReference type="AlphaFoldDB" id="A0A2T0BEV0"/>
<dbReference type="GO" id="GO:0003700">
    <property type="term" value="F:DNA-binding transcription factor activity"/>
    <property type="evidence" value="ECO:0007669"/>
    <property type="project" value="InterPro"/>
</dbReference>
<name>A0A2T0BEV0_9CLOT</name>
<organism evidence="5 6">
    <name type="scientific">Clostridium vincentii</name>
    <dbReference type="NCBI Taxonomy" id="52704"/>
    <lineage>
        <taxon>Bacteria</taxon>
        <taxon>Bacillati</taxon>
        <taxon>Bacillota</taxon>
        <taxon>Clostridia</taxon>
        <taxon>Eubacteriales</taxon>
        <taxon>Clostridiaceae</taxon>
        <taxon>Clostridium</taxon>
    </lineage>
</organism>
<dbReference type="InterPro" id="IPR009057">
    <property type="entry name" value="Homeodomain-like_sf"/>
</dbReference>
<dbReference type="CDD" id="cd05013">
    <property type="entry name" value="SIS_RpiR"/>
    <property type="match status" value="1"/>
</dbReference>
<dbReference type="PANTHER" id="PTHR30514">
    <property type="entry name" value="GLUCOKINASE"/>
    <property type="match status" value="1"/>
</dbReference>
<keyword evidence="3" id="KW-0804">Transcription</keyword>
<evidence type="ECO:0000313" key="5">
    <source>
        <dbReference type="EMBL" id="PRR82414.1"/>
    </source>
</evidence>
<gene>
    <name evidence="5" type="primary">glvR_1</name>
    <name evidence="5" type="ORF">CLVI_17540</name>
</gene>
<dbReference type="GO" id="GO:1901135">
    <property type="term" value="P:carbohydrate derivative metabolic process"/>
    <property type="evidence" value="ECO:0007669"/>
    <property type="project" value="InterPro"/>
</dbReference>
<dbReference type="PANTHER" id="PTHR30514:SF1">
    <property type="entry name" value="HTH-TYPE TRANSCRIPTIONAL REGULATOR HEXR-RELATED"/>
    <property type="match status" value="1"/>
</dbReference>
<dbReference type="Pfam" id="PF01418">
    <property type="entry name" value="HTH_6"/>
    <property type="match status" value="1"/>
</dbReference>
<keyword evidence="6" id="KW-1185">Reference proteome</keyword>
<protein>
    <submittedName>
        <fullName evidence="5">HTH-type transcriptional regulator GlvR</fullName>
    </submittedName>
</protein>
<dbReference type="Pfam" id="PF01380">
    <property type="entry name" value="SIS"/>
    <property type="match status" value="1"/>
</dbReference>
<dbReference type="PROSITE" id="PS51071">
    <property type="entry name" value="HTH_RPIR"/>
    <property type="match status" value="1"/>
</dbReference>
<proteinExistence type="predicted"/>
<dbReference type="GO" id="GO:0003677">
    <property type="term" value="F:DNA binding"/>
    <property type="evidence" value="ECO:0007669"/>
    <property type="project" value="UniProtKB-KW"/>
</dbReference>
<dbReference type="Proteomes" id="UP000239471">
    <property type="component" value="Unassembled WGS sequence"/>
</dbReference>
<dbReference type="InterPro" id="IPR036388">
    <property type="entry name" value="WH-like_DNA-bd_sf"/>
</dbReference>
<evidence type="ECO:0000256" key="2">
    <source>
        <dbReference type="ARBA" id="ARBA00023125"/>
    </source>
</evidence>
<dbReference type="InterPro" id="IPR047640">
    <property type="entry name" value="RpiR-like"/>
</dbReference>
<dbReference type="InterPro" id="IPR000281">
    <property type="entry name" value="HTH_RpiR"/>
</dbReference>